<evidence type="ECO:0000259" key="6">
    <source>
        <dbReference type="Pfam" id="PF13183"/>
    </source>
</evidence>
<dbReference type="Pfam" id="PF13183">
    <property type="entry name" value="Fer4_8"/>
    <property type="match status" value="1"/>
</dbReference>
<dbReference type="PROSITE" id="PS00198">
    <property type="entry name" value="4FE4S_FER_1"/>
    <property type="match status" value="1"/>
</dbReference>
<gene>
    <name evidence="7" type="ordered locus">TherJR_1955</name>
</gene>
<dbReference type="EMBL" id="CP002028">
    <property type="protein sequence ID" value="ADG82804.1"/>
    <property type="molecule type" value="Genomic_DNA"/>
</dbReference>
<dbReference type="PANTHER" id="PTHR43255:SF1">
    <property type="entry name" value="IRON-SULFUR-BINDING OXIDOREDUCTASE FADF-RELATED"/>
    <property type="match status" value="1"/>
</dbReference>
<dbReference type="eggNOG" id="COG1150">
    <property type="taxonomic scope" value="Bacteria"/>
</dbReference>
<dbReference type="HOGENOM" id="CLU_093432_1_0_9"/>
<dbReference type="OrthoDB" id="9794954at2"/>
<dbReference type="STRING" id="635013.TherJR_1955"/>
<keyword evidence="4" id="KW-0408">Iron</keyword>
<dbReference type="SUPFAM" id="SSF46548">
    <property type="entry name" value="alpha-helical ferredoxin"/>
    <property type="match status" value="1"/>
</dbReference>
<reference evidence="7 8" key="1">
    <citation type="submission" date="2010-05" db="EMBL/GenBank/DDBJ databases">
        <title>Complete sequence of Thermincola sp. JR.</title>
        <authorList>
            <consortium name="US DOE Joint Genome Institute"/>
            <person name="Lucas S."/>
            <person name="Copeland A."/>
            <person name="Lapidus A."/>
            <person name="Cheng J.-F."/>
            <person name="Bruce D."/>
            <person name="Goodwin L."/>
            <person name="Pitluck S."/>
            <person name="Chertkov O."/>
            <person name="Detter J.C."/>
            <person name="Han C."/>
            <person name="Tapia R."/>
            <person name="Land M."/>
            <person name="Hauser L."/>
            <person name="Kyrpides N."/>
            <person name="Mikhailova N."/>
            <person name="Hazen T.C."/>
            <person name="Woyke T."/>
        </authorList>
    </citation>
    <scope>NUCLEOTIDE SEQUENCE [LARGE SCALE GENOMIC DNA]</scope>
    <source>
        <strain evidence="7 8">JR</strain>
    </source>
</reference>
<keyword evidence="2" id="KW-0479">Metal-binding</keyword>
<dbReference type="AlphaFoldDB" id="D5X884"/>
<dbReference type="Proteomes" id="UP000002377">
    <property type="component" value="Chromosome"/>
</dbReference>
<protein>
    <submittedName>
        <fullName evidence="7">Putative heterodisulfide reductase, C subunit</fullName>
    </submittedName>
</protein>
<organism evidence="7 8">
    <name type="scientific">Thermincola potens (strain JR)</name>
    <dbReference type="NCBI Taxonomy" id="635013"/>
    <lineage>
        <taxon>Bacteria</taxon>
        <taxon>Bacillati</taxon>
        <taxon>Bacillota</taxon>
        <taxon>Clostridia</taxon>
        <taxon>Eubacteriales</taxon>
        <taxon>Thermincolaceae</taxon>
        <taxon>Thermincola</taxon>
    </lineage>
</organism>
<dbReference type="GO" id="GO:0046872">
    <property type="term" value="F:metal ion binding"/>
    <property type="evidence" value="ECO:0007669"/>
    <property type="project" value="UniProtKB-KW"/>
</dbReference>
<dbReference type="InterPro" id="IPR017896">
    <property type="entry name" value="4Fe4S_Fe-S-bd"/>
</dbReference>
<accession>D5X884</accession>
<evidence type="ECO:0000256" key="4">
    <source>
        <dbReference type="ARBA" id="ARBA00023004"/>
    </source>
</evidence>
<evidence type="ECO:0000313" key="8">
    <source>
        <dbReference type="Proteomes" id="UP000002377"/>
    </source>
</evidence>
<dbReference type="InterPro" id="IPR051460">
    <property type="entry name" value="HdrC_iron-sulfur_subunit"/>
</dbReference>
<dbReference type="InterPro" id="IPR017900">
    <property type="entry name" value="4Fe4S_Fe_S_CS"/>
</dbReference>
<proteinExistence type="predicted"/>
<keyword evidence="3" id="KW-0560">Oxidoreductase</keyword>
<dbReference type="GO" id="GO:0051539">
    <property type="term" value="F:4 iron, 4 sulfur cluster binding"/>
    <property type="evidence" value="ECO:0007669"/>
    <property type="project" value="UniProtKB-KW"/>
</dbReference>
<sequence length="193" mass="22149">MSETVNLSQVQRDHSDFVERVYRMSGQDVRKCYQCGKCSAGCAVHRCEGFDVSPNRVMRMVQLGMEDEVLRTKTIWTCVLCSTCTARCPRDIDIARVMDALRIMSKKKNITEYAKTANIFHQMFMDNIAKWGRMYEFSFIVGYTLKTGYGLSLVDLGPQTLLKGNLAFFPPKTKNRGVIKEIMENIERMEGEK</sequence>
<feature type="domain" description="4Fe-4S ferredoxin-type" evidence="6">
    <location>
        <begin position="29"/>
        <end position="92"/>
    </location>
</feature>
<evidence type="ECO:0000313" key="7">
    <source>
        <dbReference type="EMBL" id="ADG82804.1"/>
    </source>
</evidence>
<evidence type="ECO:0000256" key="2">
    <source>
        <dbReference type="ARBA" id="ARBA00022723"/>
    </source>
</evidence>
<dbReference type="KEGG" id="tjr:TherJR_1955"/>
<dbReference type="RefSeq" id="WP_013120812.1">
    <property type="nucleotide sequence ID" value="NC_014152.1"/>
</dbReference>
<evidence type="ECO:0000256" key="3">
    <source>
        <dbReference type="ARBA" id="ARBA00023002"/>
    </source>
</evidence>
<evidence type="ECO:0000256" key="5">
    <source>
        <dbReference type="ARBA" id="ARBA00023014"/>
    </source>
</evidence>
<dbReference type="InterPro" id="IPR009051">
    <property type="entry name" value="Helical_ferredxn"/>
</dbReference>
<name>D5X884_THEPJ</name>
<dbReference type="Gene3D" id="1.10.1060.10">
    <property type="entry name" value="Alpha-helical ferredoxin"/>
    <property type="match status" value="1"/>
</dbReference>
<keyword evidence="5" id="KW-0411">Iron-sulfur</keyword>
<keyword evidence="1" id="KW-0004">4Fe-4S</keyword>
<dbReference type="GO" id="GO:0016491">
    <property type="term" value="F:oxidoreductase activity"/>
    <property type="evidence" value="ECO:0007669"/>
    <property type="project" value="UniProtKB-KW"/>
</dbReference>
<keyword evidence="8" id="KW-1185">Reference proteome</keyword>
<dbReference type="GO" id="GO:0005886">
    <property type="term" value="C:plasma membrane"/>
    <property type="evidence" value="ECO:0007669"/>
    <property type="project" value="TreeGrafter"/>
</dbReference>
<dbReference type="PANTHER" id="PTHR43255">
    <property type="entry name" value="IRON-SULFUR-BINDING OXIDOREDUCTASE FADF-RELATED-RELATED"/>
    <property type="match status" value="1"/>
</dbReference>
<evidence type="ECO:0000256" key="1">
    <source>
        <dbReference type="ARBA" id="ARBA00022485"/>
    </source>
</evidence>